<comment type="similarity">
    <text evidence="3">Belongs to the MNN1/MNT family.</text>
</comment>
<feature type="compositionally biased region" description="Low complexity" evidence="6">
    <location>
        <begin position="284"/>
        <end position="323"/>
    </location>
</feature>
<comment type="similarity">
    <text evidence="2">Belongs to the NADH:flavin oxidoreductase/NADH oxidase family.</text>
</comment>
<evidence type="ECO:0000256" key="4">
    <source>
        <dbReference type="ARBA" id="ARBA00022643"/>
    </source>
</evidence>
<dbReference type="PANTHER" id="PTHR22893">
    <property type="entry name" value="NADH OXIDOREDUCTASE-RELATED"/>
    <property type="match status" value="1"/>
</dbReference>
<evidence type="ECO:0000256" key="5">
    <source>
        <dbReference type="ARBA" id="ARBA00022679"/>
    </source>
</evidence>
<name>A0ABY8UDX7_TETOB</name>
<reference evidence="8 9" key="1">
    <citation type="submission" date="2023-05" db="EMBL/GenBank/DDBJ databases">
        <title>A 100% complete, gapless, phased diploid assembly of the Scenedesmus obliquus UTEX 3031 genome.</title>
        <authorList>
            <person name="Biondi T.C."/>
            <person name="Hanschen E.R."/>
            <person name="Kwon T."/>
            <person name="Eng W."/>
            <person name="Kruse C.P.S."/>
            <person name="Koehler S.I."/>
            <person name="Kunde Y."/>
            <person name="Gleasner C.D."/>
            <person name="You Mak K.T."/>
            <person name="Polle J."/>
            <person name="Hovde B.T."/>
            <person name="Starkenburg S.R."/>
        </authorList>
    </citation>
    <scope>NUCLEOTIDE SEQUENCE [LARGE SCALE GENOMIC DNA]</scope>
    <source>
        <strain evidence="8 9">DOE0152z</strain>
    </source>
</reference>
<dbReference type="PANTHER" id="PTHR22893:SF91">
    <property type="entry name" value="NADPH DEHYDROGENASE 2-RELATED"/>
    <property type="match status" value="1"/>
</dbReference>
<evidence type="ECO:0000313" key="8">
    <source>
        <dbReference type="EMBL" id="WIA19702.1"/>
    </source>
</evidence>
<keyword evidence="5" id="KW-0808">Transferase</keyword>
<dbReference type="EMBL" id="CP126218">
    <property type="protein sequence ID" value="WIA19702.1"/>
    <property type="molecule type" value="Genomic_DNA"/>
</dbReference>
<dbReference type="InterPro" id="IPR001155">
    <property type="entry name" value="OxRdtase_FMN_N"/>
</dbReference>
<comment type="cofactor">
    <cofactor evidence="1">
        <name>FMN</name>
        <dbReference type="ChEBI" id="CHEBI:58210"/>
    </cofactor>
</comment>
<dbReference type="SUPFAM" id="SSF51395">
    <property type="entry name" value="FMN-linked oxidoreductases"/>
    <property type="match status" value="1"/>
</dbReference>
<dbReference type="InterPro" id="IPR022751">
    <property type="entry name" value="Alpha_mannosyltransferase"/>
</dbReference>
<dbReference type="Gene3D" id="3.20.20.70">
    <property type="entry name" value="Aldolase class I"/>
    <property type="match status" value="2"/>
</dbReference>
<feature type="domain" description="NADH:flavin oxidoreductase/NADH oxidase N-terminal" evidence="7">
    <location>
        <begin position="339"/>
        <end position="459"/>
    </location>
</feature>
<evidence type="ECO:0000256" key="2">
    <source>
        <dbReference type="ARBA" id="ARBA00005979"/>
    </source>
</evidence>
<dbReference type="InterPro" id="IPR013785">
    <property type="entry name" value="Aldolase_TIM"/>
</dbReference>
<protein>
    <recommendedName>
        <fullName evidence="7">NADH:flavin oxidoreductase/NADH oxidase N-terminal domain-containing protein</fullName>
    </recommendedName>
</protein>
<keyword evidence="9" id="KW-1185">Reference proteome</keyword>
<dbReference type="Pfam" id="PF11051">
    <property type="entry name" value="Mannosyl_trans3"/>
    <property type="match status" value="1"/>
</dbReference>
<dbReference type="InterPro" id="IPR045247">
    <property type="entry name" value="Oye-like"/>
</dbReference>
<keyword evidence="4" id="KW-0285">Flavoprotein</keyword>
<keyword evidence="4" id="KW-0288">FMN</keyword>
<accession>A0ABY8UDX7</accession>
<evidence type="ECO:0000259" key="7">
    <source>
        <dbReference type="Pfam" id="PF00724"/>
    </source>
</evidence>
<evidence type="ECO:0000256" key="1">
    <source>
        <dbReference type="ARBA" id="ARBA00001917"/>
    </source>
</evidence>
<dbReference type="Proteomes" id="UP001244341">
    <property type="component" value="Chromosome 11b"/>
</dbReference>
<feature type="region of interest" description="Disordered" evidence="6">
    <location>
        <begin position="265"/>
        <end position="331"/>
    </location>
</feature>
<dbReference type="Pfam" id="PF00724">
    <property type="entry name" value="Oxidored_FMN"/>
    <property type="match status" value="1"/>
</dbReference>
<evidence type="ECO:0000313" key="9">
    <source>
        <dbReference type="Proteomes" id="UP001244341"/>
    </source>
</evidence>
<proteinExistence type="inferred from homology"/>
<evidence type="ECO:0000256" key="3">
    <source>
        <dbReference type="ARBA" id="ARBA00009105"/>
    </source>
</evidence>
<organism evidence="8 9">
    <name type="scientific">Tetradesmus obliquus</name>
    <name type="common">Green alga</name>
    <name type="synonym">Acutodesmus obliquus</name>
    <dbReference type="NCBI Taxonomy" id="3088"/>
    <lineage>
        <taxon>Eukaryota</taxon>
        <taxon>Viridiplantae</taxon>
        <taxon>Chlorophyta</taxon>
        <taxon>core chlorophytes</taxon>
        <taxon>Chlorophyceae</taxon>
        <taxon>CS clade</taxon>
        <taxon>Sphaeropleales</taxon>
        <taxon>Scenedesmaceae</taxon>
        <taxon>Tetradesmus</taxon>
    </lineage>
</organism>
<gene>
    <name evidence="8" type="ORF">OEZ85_005628</name>
</gene>
<evidence type="ECO:0000256" key="6">
    <source>
        <dbReference type="SAM" id="MobiDB-lite"/>
    </source>
</evidence>
<sequence>MEPAVYRLLNLSVPWEVNPKGFLAAESGQLLLDRSAHADVLEWLWLLNSHRELVYECVVGDKDTFRMAFALAGKQQHYIQVSEPPQELLGDAGQHVRLGRYFHLGMGQASPDGTALMFLHRTARGKFFPWCAAKRLLNGTCQPVLLTLPVVQEQLEASVRDAGAMRFDTNKIDVRWHTANCAPIVTGEEVSAAGSSRWAMPLPVCNYTVGQLPIPALPAAAIPGLPAYLAALDAVFAEVQQQLRVQLVDRVKVMLGKLCESQQADFSMPSQQHAADAEPGGNQGIQAEQQQQQQQQQGVAAEMQANKQQQQQQQQQQHQQQQQGPDSFPFTVKEDAQPLFRPLQLGRYRLSHRIVMAPLTRNRAPGTVSMPAMATYYSQRATAGGLIISEATCISQQGQGYLNVPGIHSQEQVQAWRQVTAAVHAKDGIFFCQLWHVGSVSHPDYQPDGGLPVSPSGLPIPEGFTVVTPAGRAALMALRSMEPMDTCLISFGRTPPTSALMPTAAAQENKARLILEVMEAAAAAIGQDRLALRLSPYTDNRSIRDDSIQRAIDKNVWLVQLGLLL</sequence>